<dbReference type="Proteomes" id="UP000029040">
    <property type="component" value="Unassembled WGS sequence"/>
</dbReference>
<dbReference type="SUPFAM" id="SSF55729">
    <property type="entry name" value="Acyl-CoA N-acyltransferases (Nat)"/>
    <property type="match status" value="1"/>
</dbReference>
<gene>
    <name evidence="2" type="ORF">BSAE_0818</name>
</gene>
<dbReference type="GO" id="GO:0016747">
    <property type="term" value="F:acyltransferase activity, transferring groups other than amino-acyl groups"/>
    <property type="evidence" value="ECO:0007669"/>
    <property type="project" value="InterPro"/>
</dbReference>
<dbReference type="RefSeq" id="WP_033509379.1">
    <property type="nucleotide sequence ID" value="NZ_JDTM01000006.1"/>
</dbReference>
<protein>
    <submittedName>
        <fullName evidence="2">Acetyltransferase, GNAT family</fullName>
    </submittedName>
</protein>
<feature type="domain" description="N-acetyltransferase" evidence="1">
    <location>
        <begin position="1"/>
        <end position="147"/>
    </location>
</feature>
<proteinExistence type="predicted"/>
<dbReference type="InterPro" id="IPR016181">
    <property type="entry name" value="Acyl_CoA_acyltransferase"/>
</dbReference>
<evidence type="ECO:0000259" key="1">
    <source>
        <dbReference type="PROSITE" id="PS51186"/>
    </source>
</evidence>
<evidence type="ECO:0000313" key="2">
    <source>
        <dbReference type="EMBL" id="KFI89343.1"/>
    </source>
</evidence>
<organism evidence="2 3">
    <name type="scientific">Bifidobacterium pullorum subsp. saeculare DSM 6531 = LMG 14934</name>
    <dbReference type="NCBI Taxonomy" id="1437611"/>
    <lineage>
        <taxon>Bacteria</taxon>
        <taxon>Bacillati</taxon>
        <taxon>Actinomycetota</taxon>
        <taxon>Actinomycetes</taxon>
        <taxon>Bifidobacteriales</taxon>
        <taxon>Bifidobacteriaceae</taxon>
        <taxon>Bifidobacterium</taxon>
    </lineage>
</organism>
<dbReference type="Gene3D" id="3.40.630.30">
    <property type="match status" value="1"/>
</dbReference>
<dbReference type="AlphaFoldDB" id="A0A087D1E3"/>
<comment type="caution">
    <text evidence="2">The sequence shown here is derived from an EMBL/GenBank/DDBJ whole genome shotgun (WGS) entry which is preliminary data.</text>
</comment>
<evidence type="ECO:0000313" key="3">
    <source>
        <dbReference type="Proteomes" id="UP000029040"/>
    </source>
</evidence>
<dbReference type="CDD" id="cd04301">
    <property type="entry name" value="NAT_SF"/>
    <property type="match status" value="1"/>
</dbReference>
<keyword evidence="2" id="KW-0808">Transferase</keyword>
<dbReference type="Pfam" id="PF13508">
    <property type="entry name" value="Acetyltransf_7"/>
    <property type="match status" value="1"/>
</dbReference>
<name>A0A087D1E3_9BIFI</name>
<dbReference type="PROSITE" id="PS51186">
    <property type="entry name" value="GNAT"/>
    <property type="match status" value="1"/>
</dbReference>
<dbReference type="InterPro" id="IPR000182">
    <property type="entry name" value="GNAT_dom"/>
</dbReference>
<reference evidence="2 3" key="1">
    <citation type="submission" date="2014-03" db="EMBL/GenBank/DDBJ databases">
        <title>Genomics of Bifidobacteria.</title>
        <authorList>
            <person name="Ventura M."/>
            <person name="Milani C."/>
            <person name="Lugli G.A."/>
        </authorList>
    </citation>
    <scope>NUCLEOTIDE SEQUENCE [LARGE SCALE GENOMIC DNA]</scope>
    <source>
        <strain evidence="2 3">LMG 14934</strain>
    </source>
</reference>
<sequence length="147" mass="16776">MEIREITGDRKRFLPLLLLADEQESMVGRYLERGVMYVLDDNGVKAECVVTDEGDGVLEIKNIAVVPECHGLGYGRALLDFVARTYKGRYSVLQVGTGDSPLTIPFYEKCGFVRSHRIEHFFTDHYDHPIIECGVRLVDMIVLRREL</sequence>
<dbReference type="EMBL" id="JGZM01000001">
    <property type="protein sequence ID" value="KFI89343.1"/>
    <property type="molecule type" value="Genomic_DNA"/>
</dbReference>
<accession>A0A087D1E3</accession>
<dbReference type="FunFam" id="3.40.630.30:FF:000165">
    <property type="entry name" value="IAA acetyltransferase"/>
    <property type="match status" value="1"/>
</dbReference>